<evidence type="ECO:0000313" key="1">
    <source>
        <dbReference type="EMBL" id="GER28098.1"/>
    </source>
</evidence>
<dbReference type="AlphaFoldDB" id="A0A5A7P6H7"/>
<gene>
    <name evidence="1" type="ORF">STAS_03867</name>
</gene>
<dbReference type="Proteomes" id="UP000325081">
    <property type="component" value="Unassembled WGS sequence"/>
</dbReference>
<name>A0A5A7P6H7_STRAF</name>
<accession>A0A5A7P6H7</accession>
<proteinExistence type="predicted"/>
<evidence type="ECO:0000313" key="2">
    <source>
        <dbReference type="Proteomes" id="UP000325081"/>
    </source>
</evidence>
<protein>
    <submittedName>
        <fullName evidence="1">Glycoprotein membrane GPI-anchored</fullName>
    </submittedName>
</protein>
<organism evidence="1 2">
    <name type="scientific">Striga asiatica</name>
    <name type="common">Asiatic witchweed</name>
    <name type="synonym">Buchnera asiatica</name>
    <dbReference type="NCBI Taxonomy" id="4170"/>
    <lineage>
        <taxon>Eukaryota</taxon>
        <taxon>Viridiplantae</taxon>
        <taxon>Streptophyta</taxon>
        <taxon>Embryophyta</taxon>
        <taxon>Tracheophyta</taxon>
        <taxon>Spermatophyta</taxon>
        <taxon>Magnoliopsida</taxon>
        <taxon>eudicotyledons</taxon>
        <taxon>Gunneridae</taxon>
        <taxon>Pentapetalae</taxon>
        <taxon>asterids</taxon>
        <taxon>lamiids</taxon>
        <taxon>Lamiales</taxon>
        <taxon>Orobanchaceae</taxon>
        <taxon>Buchnereae</taxon>
        <taxon>Striga</taxon>
    </lineage>
</organism>
<sequence>MDSSAWPTLADLIGQEPRACICVLTVSTGNIAMCSTMPATEPPIMNCQKWIPSCAATAAEGSGWCSMWCCGTGISSGLWNFAEASVAIRDGKGSDKDLSEIGV</sequence>
<dbReference type="EMBL" id="BKCP01002225">
    <property type="protein sequence ID" value="GER28098.1"/>
    <property type="molecule type" value="Genomic_DNA"/>
</dbReference>
<reference evidence="2" key="1">
    <citation type="journal article" date="2019" name="Curr. Biol.">
        <title>Genome Sequence of Striga asiatica Provides Insight into the Evolution of Plant Parasitism.</title>
        <authorList>
            <person name="Yoshida S."/>
            <person name="Kim S."/>
            <person name="Wafula E.K."/>
            <person name="Tanskanen J."/>
            <person name="Kim Y.M."/>
            <person name="Honaas L."/>
            <person name="Yang Z."/>
            <person name="Spallek T."/>
            <person name="Conn C.E."/>
            <person name="Ichihashi Y."/>
            <person name="Cheong K."/>
            <person name="Cui S."/>
            <person name="Der J.P."/>
            <person name="Gundlach H."/>
            <person name="Jiao Y."/>
            <person name="Hori C."/>
            <person name="Ishida J.K."/>
            <person name="Kasahara H."/>
            <person name="Kiba T."/>
            <person name="Kim M.S."/>
            <person name="Koo N."/>
            <person name="Laohavisit A."/>
            <person name="Lee Y.H."/>
            <person name="Lumba S."/>
            <person name="McCourt P."/>
            <person name="Mortimer J.C."/>
            <person name="Mutuku J.M."/>
            <person name="Nomura T."/>
            <person name="Sasaki-Sekimoto Y."/>
            <person name="Seto Y."/>
            <person name="Wang Y."/>
            <person name="Wakatake T."/>
            <person name="Sakakibara H."/>
            <person name="Demura T."/>
            <person name="Yamaguchi S."/>
            <person name="Yoneyama K."/>
            <person name="Manabe R.I."/>
            <person name="Nelson D.C."/>
            <person name="Schulman A.H."/>
            <person name="Timko M.P."/>
            <person name="dePamphilis C.W."/>
            <person name="Choi D."/>
            <person name="Shirasu K."/>
        </authorList>
    </citation>
    <scope>NUCLEOTIDE SEQUENCE [LARGE SCALE GENOMIC DNA]</scope>
    <source>
        <strain evidence="2">cv. UVA1</strain>
    </source>
</reference>
<keyword evidence="2" id="KW-1185">Reference proteome</keyword>
<comment type="caution">
    <text evidence="1">The sequence shown here is derived from an EMBL/GenBank/DDBJ whole genome shotgun (WGS) entry which is preliminary data.</text>
</comment>